<dbReference type="InterPro" id="IPR036444">
    <property type="entry name" value="PLipase_A2_dom_sf"/>
</dbReference>
<organism evidence="2 3">
    <name type="scientific">Nocardia donostiensis</name>
    <dbReference type="NCBI Taxonomy" id="1538463"/>
    <lineage>
        <taxon>Bacteria</taxon>
        <taxon>Bacillati</taxon>
        <taxon>Actinomycetota</taxon>
        <taxon>Actinomycetes</taxon>
        <taxon>Mycobacteriales</taxon>
        <taxon>Nocardiaceae</taxon>
        <taxon>Nocardia</taxon>
    </lineage>
</organism>
<gene>
    <name evidence="2" type="ORF">B0T46_07770</name>
</gene>
<dbReference type="GO" id="GO:0004623">
    <property type="term" value="F:phospholipase A2 activity"/>
    <property type="evidence" value="ECO:0007669"/>
    <property type="project" value="InterPro"/>
</dbReference>
<keyword evidence="1" id="KW-0812">Transmembrane</keyword>
<dbReference type="AlphaFoldDB" id="A0A1V2TIR7"/>
<keyword evidence="3" id="KW-1185">Reference proteome</keyword>
<dbReference type="GO" id="GO:0006644">
    <property type="term" value="P:phospholipid metabolic process"/>
    <property type="evidence" value="ECO:0007669"/>
    <property type="project" value="InterPro"/>
</dbReference>
<evidence type="ECO:0008006" key="4">
    <source>
        <dbReference type="Google" id="ProtNLM"/>
    </source>
</evidence>
<accession>A0A1V2TIR7</accession>
<name>A0A1V2TIR7_9NOCA</name>
<keyword evidence="1" id="KW-1133">Transmembrane helix</keyword>
<protein>
    <recommendedName>
        <fullName evidence="4">Phospholipase</fullName>
    </recommendedName>
</protein>
<reference evidence="2 3" key="1">
    <citation type="journal article" date="2016" name="Antonie Van Leeuwenhoek">
        <title>Nocardia donostiensis sp. nov., isolated from human respiratory specimens.</title>
        <authorList>
            <person name="Ercibengoa M."/>
            <person name="Bell M."/>
            <person name="Marimon J.M."/>
            <person name="Humrighouse B."/>
            <person name="Klenk H.P."/>
            <person name="Potter G."/>
            <person name="Perez-Trallero E."/>
        </authorList>
    </citation>
    <scope>NUCLEOTIDE SEQUENCE [LARGE SCALE GENOMIC DNA]</scope>
    <source>
        <strain evidence="2 3">X1655</strain>
    </source>
</reference>
<dbReference type="SUPFAM" id="SSF48619">
    <property type="entry name" value="Phospholipase A2, PLA2"/>
    <property type="match status" value="1"/>
</dbReference>
<keyword evidence="1" id="KW-0472">Membrane</keyword>
<dbReference type="Gene3D" id="1.20.90.10">
    <property type="entry name" value="Phospholipase A2 domain"/>
    <property type="match status" value="1"/>
</dbReference>
<sequence length="218" mass="22234">MSAAVALAPATSAATFTPPAAESERAAAAVSGLTSGPGSTISLPADFAAVSGYRPATVDGLLVAPHGGCSSPVPLPAEFDTACKAHDLGYDLLRYADRSGAPLGPWARQALDHTLDVRMRQACAARTEPIARIRCRAMAGIAATAVDLNSRRQDYGVPVVETLFGAGFVGSALRPWTAVGGGLAAFAAVLGIYARRARSGALRRAPVSRRIPAAGGVR</sequence>
<feature type="transmembrane region" description="Helical" evidence="1">
    <location>
        <begin position="176"/>
        <end position="194"/>
    </location>
</feature>
<evidence type="ECO:0000313" key="3">
    <source>
        <dbReference type="Proteomes" id="UP000188836"/>
    </source>
</evidence>
<evidence type="ECO:0000256" key="1">
    <source>
        <dbReference type="SAM" id="Phobius"/>
    </source>
</evidence>
<dbReference type="Proteomes" id="UP000188836">
    <property type="component" value="Unassembled WGS sequence"/>
</dbReference>
<proteinExistence type="predicted"/>
<dbReference type="STRING" id="1538463.B0T36_12030"/>
<evidence type="ECO:0000313" key="2">
    <source>
        <dbReference type="EMBL" id="ONM49392.1"/>
    </source>
</evidence>
<dbReference type="GO" id="GO:0050482">
    <property type="term" value="P:arachidonate secretion"/>
    <property type="evidence" value="ECO:0007669"/>
    <property type="project" value="InterPro"/>
</dbReference>
<comment type="caution">
    <text evidence="2">The sequence shown here is derived from an EMBL/GenBank/DDBJ whole genome shotgun (WGS) entry which is preliminary data.</text>
</comment>
<dbReference type="EMBL" id="MUMY01000005">
    <property type="protein sequence ID" value="ONM49392.1"/>
    <property type="molecule type" value="Genomic_DNA"/>
</dbReference>